<keyword evidence="6" id="KW-0547">Nucleotide-binding</keyword>
<evidence type="ECO:0000256" key="3">
    <source>
        <dbReference type="ARBA" id="ARBA00012438"/>
    </source>
</evidence>
<keyword evidence="4" id="KW-1003">Cell membrane</keyword>
<evidence type="ECO:0000256" key="2">
    <source>
        <dbReference type="ARBA" id="ARBA00004651"/>
    </source>
</evidence>
<evidence type="ECO:0000256" key="9">
    <source>
        <dbReference type="SAM" id="Phobius"/>
    </source>
</evidence>
<feature type="transmembrane region" description="Helical" evidence="9">
    <location>
        <begin position="12"/>
        <end position="34"/>
    </location>
</feature>
<name>A0A2U8H661_9RHOO</name>
<accession>A0A2U8H661</accession>
<dbReference type="PANTHER" id="PTHR44936:SF10">
    <property type="entry name" value="SENSOR PROTEIN RSTB"/>
    <property type="match status" value="1"/>
</dbReference>
<organism evidence="11 12">
    <name type="scientific">Parazoarcus communis</name>
    <dbReference type="NCBI Taxonomy" id="41977"/>
    <lineage>
        <taxon>Bacteria</taxon>
        <taxon>Pseudomonadati</taxon>
        <taxon>Pseudomonadota</taxon>
        <taxon>Betaproteobacteria</taxon>
        <taxon>Rhodocyclales</taxon>
        <taxon>Zoogloeaceae</taxon>
        <taxon>Parazoarcus</taxon>
    </lineage>
</organism>
<dbReference type="PROSITE" id="PS50109">
    <property type="entry name" value="HIS_KIN"/>
    <property type="match status" value="1"/>
</dbReference>
<proteinExistence type="predicted"/>
<reference evidence="11 12" key="1">
    <citation type="submission" date="2017-06" db="EMBL/GenBank/DDBJ databases">
        <title>Azoarcus sp. TSNA42 complete genome sequence.</title>
        <authorList>
            <person name="Woo J.-H."/>
            <person name="Kim H.-S."/>
        </authorList>
    </citation>
    <scope>NUCLEOTIDE SEQUENCE [LARGE SCALE GENOMIC DNA]</scope>
    <source>
        <strain evidence="11 12">TSNA42</strain>
    </source>
</reference>
<dbReference type="EC" id="2.7.13.3" evidence="3"/>
<dbReference type="GO" id="GO:0000155">
    <property type="term" value="F:phosphorelay sensor kinase activity"/>
    <property type="evidence" value="ECO:0007669"/>
    <property type="project" value="InterPro"/>
</dbReference>
<dbReference type="InterPro" id="IPR036097">
    <property type="entry name" value="HisK_dim/P_sf"/>
</dbReference>
<protein>
    <recommendedName>
        <fullName evidence="3">histidine kinase</fullName>
        <ecNumber evidence="3">2.7.13.3</ecNumber>
    </recommendedName>
</protein>
<dbReference type="GO" id="GO:0005524">
    <property type="term" value="F:ATP binding"/>
    <property type="evidence" value="ECO:0007669"/>
    <property type="project" value="UniProtKB-KW"/>
</dbReference>
<dbReference type="SUPFAM" id="SSF55874">
    <property type="entry name" value="ATPase domain of HSP90 chaperone/DNA topoisomerase II/histidine kinase"/>
    <property type="match status" value="1"/>
</dbReference>
<keyword evidence="5" id="KW-0808">Transferase</keyword>
<dbReference type="SMART" id="SM00388">
    <property type="entry name" value="HisKA"/>
    <property type="match status" value="1"/>
</dbReference>
<dbReference type="RefSeq" id="WP_108974407.1">
    <property type="nucleotide sequence ID" value="NZ_CP022188.1"/>
</dbReference>
<dbReference type="AlphaFoldDB" id="A0A2U8H661"/>
<dbReference type="EMBL" id="CP022188">
    <property type="protein sequence ID" value="AWI80646.1"/>
    <property type="molecule type" value="Genomic_DNA"/>
</dbReference>
<dbReference type="CDD" id="cd00082">
    <property type="entry name" value="HisKA"/>
    <property type="match status" value="1"/>
</dbReference>
<dbReference type="Gene3D" id="1.10.287.130">
    <property type="match status" value="1"/>
</dbReference>
<dbReference type="GO" id="GO:0005886">
    <property type="term" value="C:plasma membrane"/>
    <property type="evidence" value="ECO:0007669"/>
    <property type="project" value="UniProtKB-SubCell"/>
</dbReference>
<dbReference type="InterPro" id="IPR050980">
    <property type="entry name" value="2C_sensor_his_kinase"/>
</dbReference>
<keyword evidence="8" id="KW-0067">ATP-binding</keyword>
<gene>
    <name evidence="11" type="ORF">CEW87_15480</name>
</gene>
<keyword evidence="9" id="KW-1133">Transmembrane helix</keyword>
<evidence type="ECO:0000256" key="7">
    <source>
        <dbReference type="ARBA" id="ARBA00022777"/>
    </source>
</evidence>
<dbReference type="SUPFAM" id="SSF47384">
    <property type="entry name" value="Homodimeric domain of signal transducing histidine kinase"/>
    <property type="match status" value="1"/>
</dbReference>
<dbReference type="InterPro" id="IPR003661">
    <property type="entry name" value="HisK_dim/P_dom"/>
</dbReference>
<dbReference type="PANTHER" id="PTHR44936">
    <property type="entry name" value="SENSOR PROTEIN CREC"/>
    <property type="match status" value="1"/>
</dbReference>
<dbReference type="Proteomes" id="UP000244902">
    <property type="component" value="Chromosome"/>
</dbReference>
<dbReference type="Gene3D" id="3.30.565.10">
    <property type="entry name" value="Histidine kinase-like ATPase, C-terminal domain"/>
    <property type="match status" value="1"/>
</dbReference>
<dbReference type="InterPro" id="IPR005467">
    <property type="entry name" value="His_kinase_dom"/>
</dbReference>
<keyword evidence="9" id="KW-0812">Transmembrane</keyword>
<evidence type="ECO:0000256" key="1">
    <source>
        <dbReference type="ARBA" id="ARBA00000085"/>
    </source>
</evidence>
<evidence type="ECO:0000256" key="4">
    <source>
        <dbReference type="ARBA" id="ARBA00022475"/>
    </source>
</evidence>
<evidence type="ECO:0000313" key="11">
    <source>
        <dbReference type="EMBL" id="AWI80646.1"/>
    </source>
</evidence>
<evidence type="ECO:0000256" key="8">
    <source>
        <dbReference type="ARBA" id="ARBA00022840"/>
    </source>
</evidence>
<keyword evidence="7 11" id="KW-0418">Kinase</keyword>
<keyword evidence="9" id="KW-0472">Membrane</keyword>
<evidence type="ECO:0000256" key="5">
    <source>
        <dbReference type="ARBA" id="ARBA00022679"/>
    </source>
</evidence>
<feature type="domain" description="Histidine kinase" evidence="10">
    <location>
        <begin position="227"/>
        <end position="419"/>
    </location>
</feature>
<evidence type="ECO:0000256" key="6">
    <source>
        <dbReference type="ARBA" id="ARBA00022741"/>
    </source>
</evidence>
<dbReference type="InterPro" id="IPR036890">
    <property type="entry name" value="HATPase_C_sf"/>
</dbReference>
<feature type="transmembrane region" description="Helical" evidence="9">
    <location>
        <begin position="144"/>
        <end position="166"/>
    </location>
</feature>
<dbReference type="Pfam" id="PF00512">
    <property type="entry name" value="HisKA"/>
    <property type="match status" value="1"/>
</dbReference>
<evidence type="ECO:0000313" key="12">
    <source>
        <dbReference type="Proteomes" id="UP000244902"/>
    </source>
</evidence>
<dbReference type="OrthoDB" id="9121563at2"/>
<sequence length="419" mass="47043">MKIRPSLRRYFLGSILVTGIVTIAAMAYVSYHFYFLGVDFSISDVMRTTAHQAAVSDGKPQELNGFTVATRWEDLPAAVRSHLDESEMVDERLLKFVDGNPLFSPPKARYFAIRLNRGGEQRYVSSMFVSDSHTLDAPKDPPDFLYIFAIALVAISLFSLVPVLLLKKVATPIERLTTWAKDLGREALDKPAPKFHYSELDSLAQLVLSSLRSVQESVEREKLFLGYASHELRTPIAVTRANSELLRKMIDKGISSTRQLEVLGRIERAGLTMTDLTETLLWLNRHSEKSLPTSPVELDGLIEKLVEELSYLLSGKTVDVAIRCEPTVLALPEALCRIVISNLIRNAFQYTWSGRVDISLTGKKLEILNINEADEERNDELGFGLGLELTERLVDRQGWGYSNKETGAGRHVVIEFDVK</sequence>
<evidence type="ECO:0000259" key="10">
    <source>
        <dbReference type="PROSITE" id="PS50109"/>
    </source>
</evidence>
<comment type="catalytic activity">
    <reaction evidence="1">
        <text>ATP + protein L-histidine = ADP + protein N-phospho-L-histidine.</text>
        <dbReference type="EC" id="2.7.13.3"/>
    </reaction>
</comment>
<comment type="subcellular location">
    <subcellularLocation>
        <location evidence="2">Cell membrane</location>
        <topology evidence="2">Multi-pass membrane protein</topology>
    </subcellularLocation>
</comment>